<name>A0A916UEY5_9HYPH</name>
<accession>A0A916UEY5</accession>
<protein>
    <submittedName>
        <fullName evidence="1">Uncharacterized protein</fullName>
    </submittedName>
</protein>
<dbReference type="EMBL" id="BMGG01000005">
    <property type="protein sequence ID" value="GGC70834.1"/>
    <property type="molecule type" value="Genomic_DNA"/>
</dbReference>
<comment type="caution">
    <text evidence="1">The sequence shown here is derived from an EMBL/GenBank/DDBJ whole genome shotgun (WGS) entry which is preliminary data.</text>
</comment>
<proteinExistence type="predicted"/>
<dbReference type="Proteomes" id="UP000637002">
    <property type="component" value="Unassembled WGS sequence"/>
</dbReference>
<dbReference type="AlphaFoldDB" id="A0A916UEY5"/>
<gene>
    <name evidence="1" type="ORF">GCM10010994_31770</name>
</gene>
<keyword evidence="2" id="KW-1185">Reference proteome</keyword>
<evidence type="ECO:0000313" key="1">
    <source>
        <dbReference type="EMBL" id="GGC70834.1"/>
    </source>
</evidence>
<evidence type="ECO:0000313" key="2">
    <source>
        <dbReference type="Proteomes" id="UP000637002"/>
    </source>
</evidence>
<organism evidence="1 2">
    <name type="scientific">Chelatococcus reniformis</name>
    <dbReference type="NCBI Taxonomy" id="1494448"/>
    <lineage>
        <taxon>Bacteria</taxon>
        <taxon>Pseudomonadati</taxon>
        <taxon>Pseudomonadota</taxon>
        <taxon>Alphaproteobacteria</taxon>
        <taxon>Hyphomicrobiales</taxon>
        <taxon>Chelatococcaceae</taxon>
        <taxon>Chelatococcus</taxon>
    </lineage>
</organism>
<sequence length="82" mass="8677">MPEGRAREMDATIAAILDRMGDRVQSVTSTYVYGNKQSSTTVVLAPAAVPALPEAAATPKLDGLFRSVKLNRQSAMSNPDVA</sequence>
<reference evidence="1" key="1">
    <citation type="journal article" date="2014" name="Int. J. Syst. Evol. Microbiol.">
        <title>Complete genome sequence of Corynebacterium casei LMG S-19264T (=DSM 44701T), isolated from a smear-ripened cheese.</title>
        <authorList>
            <consortium name="US DOE Joint Genome Institute (JGI-PGF)"/>
            <person name="Walter F."/>
            <person name="Albersmeier A."/>
            <person name="Kalinowski J."/>
            <person name="Ruckert C."/>
        </authorList>
    </citation>
    <scope>NUCLEOTIDE SEQUENCE</scope>
    <source>
        <strain evidence="1">CGMCC 1.12919</strain>
    </source>
</reference>
<reference evidence="1" key="2">
    <citation type="submission" date="2020-09" db="EMBL/GenBank/DDBJ databases">
        <authorList>
            <person name="Sun Q."/>
            <person name="Zhou Y."/>
        </authorList>
    </citation>
    <scope>NUCLEOTIDE SEQUENCE</scope>
    <source>
        <strain evidence="1">CGMCC 1.12919</strain>
    </source>
</reference>